<dbReference type="PANTHER" id="PTHR28052">
    <property type="entry name" value="UPF0545 PROTEIN C22ORF39"/>
    <property type="match status" value="1"/>
</dbReference>
<dbReference type="Pfam" id="PF11326">
    <property type="entry name" value="PANTS-like"/>
    <property type="match status" value="1"/>
</dbReference>
<accession>C5M711</accession>
<evidence type="ECO:0000313" key="2">
    <source>
        <dbReference type="Proteomes" id="UP000002037"/>
    </source>
</evidence>
<dbReference type="HOGENOM" id="CLU_114639_0_0_1"/>
<dbReference type="VEuPathDB" id="FungiDB:CTRG_01643"/>
<dbReference type="Proteomes" id="UP000002037">
    <property type="component" value="Unassembled WGS sequence"/>
</dbReference>
<evidence type="ECO:0008006" key="3">
    <source>
        <dbReference type="Google" id="ProtNLM"/>
    </source>
</evidence>
<dbReference type="AlphaFoldDB" id="C5M711"/>
<reference evidence="1 2" key="1">
    <citation type="journal article" date="2009" name="Nature">
        <title>Evolution of pathogenicity and sexual reproduction in eight Candida genomes.</title>
        <authorList>
            <person name="Butler G."/>
            <person name="Rasmussen M.D."/>
            <person name="Lin M.F."/>
            <person name="Santos M.A."/>
            <person name="Sakthikumar S."/>
            <person name="Munro C.A."/>
            <person name="Rheinbay E."/>
            <person name="Grabherr M."/>
            <person name="Forche A."/>
            <person name="Reedy J.L."/>
            <person name="Agrafioti I."/>
            <person name="Arnaud M.B."/>
            <person name="Bates S."/>
            <person name="Brown A.J."/>
            <person name="Brunke S."/>
            <person name="Costanzo M.C."/>
            <person name="Fitzpatrick D.A."/>
            <person name="de Groot P.W."/>
            <person name="Harris D."/>
            <person name="Hoyer L.L."/>
            <person name="Hube B."/>
            <person name="Klis F.M."/>
            <person name="Kodira C."/>
            <person name="Lennard N."/>
            <person name="Logue M.E."/>
            <person name="Martin R."/>
            <person name="Neiman A.M."/>
            <person name="Nikolaou E."/>
            <person name="Quail M.A."/>
            <person name="Quinn J."/>
            <person name="Santos M.C."/>
            <person name="Schmitzberger F.F."/>
            <person name="Sherlock G."/>
            <person name="Shah P."/>
            <person name="Silverstein K.A."/>
            <person name="Skrzypek M.S."/>
            <person name="Soll D."/>
            <person name="Staggs R."/>
            <person name="Stansfield I."/>
            <person name="Stumpf M.P."/>
            <person name="Sudbery P.E."/>
            <person name="Srikantha T."/>
            <person name="Zeng Q."/>
            <person name="Berman J."/>
            <person name="Berriman M."/>
            <person name="Heitman J."/>
            <person name="Gow N.A."/>
            <person name="Lorenz M.C."/>
            <person name="Birren B.W."/>
            <person name="Kellis M."/>
            <person name="Cuomo C.A."/>
        </authorList>
    </citation>
    <scope>NUCLEOTIDE SEQUENCE [LARGE SCALE GENOMIC DNA]</scope>
    <source>
        <strain evidence="2">ATCC MYA-3404 / T1</strain>
    </source>
</reference>
<dbReference type="KEGG" id="ctp:CTRG_01643"/>
<dbReference type="GeneID" id="8301296"/>
<organism evidence="1 2">
    <name type="scientific">Candida tropicalis (strain ATCC MYA-3404 / T1)</name>
    <name type="common">Yeast</name>
    <dbReference type="NCBI Taxonomy" id="294747"/>
    <lineage>
        <taxon>Eukaryota</taxon>
        <taxon>Fungi</taxon>
        <taxon>Dikarya</taxon>
        <taxon>Ascomycota</taxon>
        <taxon>Saccharomycotina</taxon>
        <taxon>Pichiomycetes</taxon>
        <taxon>Debaryomycetaceae</taxon>
        <taxon>Candida/Lodderomyces clade</taxon>
        <taxon>Candida</taxon>
    </lineage>
</organism>
<sequence>MSKEDKELNEIWKLFQDSTTEDIQERRKAITKAIQNDTTLNDYPSQVSLTTAMDELFACFALGGQVKNYYRYGTYDSCTRQREKFWFALKNGTFMNQKEKPLEELDESELKARIKVQEFYKKRFLEDKAQGSSEDIWNKRTELLENPFKKV</sequence>
<keyword evidence="2" id="KW-1185">Reference proteome</keyword>
<evidence type="ECO:0000313" key="1">
    <source>
        <dbReference type="EMBL" id="EER34781.1"/>
    </source>
</evidence>
<dbReference type="PANTHER" id="PTHR28052:SF1">
    <property type="entry name" value="UPF0545 PROTEIN C22ORF39"/>
    <property type="match status" value="1"/>
</dbReference>
<dbReference type="RefSeq" id="XP_002547336.1">
    <property type="nucleotide sequence ID" value="XM_002547290.1"/>
</dbReference>
<name>C5M711_CANTT</name>
<proteinExistence type="predicted"/>
<dbReference type="EMBL" id="GG692396">
    <property type="protein sequence ID" value="EER34781.1"/>
    <property type="molecule type" value="Genomic_DNA"/>
</dbReference>
<gene>
    <name evidence="1" type="ORF">CTRG_01643</name>
</gene>
<dbReference type="OrthoDB" id="2017405at2759"/>
<dbReference type="eggNOG" id="ENOG502S4MN">
    <property type="taxonomic scope" value="Eukaryota"/>
</dbReference>
<dbReference type="STRING" id="294747.C5M711"/>
<dbReference type="InterPro" id="IPR021475">
    <property type="entry name" value="Pants/Emi1-like"/>
</dbReference>
<protein>
    <recommendedName>
        <fullName evidence="3">Early meiotic induction protein 1</fullName>
    </recommendedName>
</protein>